<feature type="region of interest" description="Disordered" evidence="1">
    <location>
        <begin position="80"/>
        <end position="263"/>
    </location>
</feature>
<sequence>MQERDFQQVLNNRNMEYGIFIKCDRNQGPIINKAGLKNVQECTINKETWCCADNPDNVLYMEDLADSSLFFRIITRQLRTNPQTPPQPSNQAAQFGGQGFNQGPRINSPGNQFGQPANGQFNTQPPQQFGANSPFGNSQPGFNPPFNPAFGQPPQPVFNQPQQQPFGGPPQPRVNSPFANSQSPFSQLFGQPQGMPPQPGFNPPQPPFNPNQAQQPFASQQQFNNQPFNAQPPFNPQNNQPFGSQFNPQQTFNPPFNQNPPQNLEIQFQSQNGNQVINDILNAFQTPWQNLFSTMPVIQGGNGTETVTLRAHTPQIKEQIMRMLGMQ</sequence>
<evidence type="ECO:0000256" key="1">
    <source>
        <dbReference type="SAM" id="MobiDB-lite"/>
    </source>
</evidence>
<gene>
    <name evidence="2" type="ORF">HINF_LOCUS32922</name>
    <name evidence="3" type="ORF">HINF_LOCUS47867</name>
</gene>
<dbReference type="Proteomes" id="UP001642409">
    <property type="component" value="Unassembled WGS sequence"/>
</dbReference>
<comment type="caution">
    <text evidence="2">The sequence shown here is derived from an EMBL/GenBank/DDBJ whole genome shotgun (WGS) entry which is preliminary data.</text>
</comment>
<proteinExistence type="predicted"/>
<dbReference type="AlphaFoldDB" id="A0AA86PW90"/>
<feature type="compositionally biased region" description="Pro residues" evidence="1">
    <location>
        <begin position="194"/>
        <end position="209"/>
    </location>
</feature>
<feature type="compositionally biased region" description="Polar residues" evidence="1">
    <location>
        <begin position="173"/>
        <end position="188"/>
    </location>
</feature>
<feature type="compositionally biased region" description="Low complexity" evidence="1">
    <location>
        <begin position="210"/>
        <end position="263"/>
    </location>
</feature>
<feature type="compositionally biased region" description="Polar residues" evidence="1">
    <location>
        <begin position="104"/>
        <end position="138"/>
    </location>
</feature>
<evidence type="ECO:0000313" key="4">
    <source>
        <dbReference type="Proteomes" id="UP001642409"/>
    </source>
</evidence>
<evidence type="ECO:0000313" key="2">
    <source>
        <dbReference type="EMBL" id="CAI9945277.1"/>
    </source>
</evidence>
<organism evidence="2">
    <name type="scientific">Hexamita inflata</name>
    <dbReference type="NCBI Taxonomy" id="28002"/>
    <lineage>
        <taxon>Eukaryota</taxon>
        <taxon>Metamonada</taxon>
        <taxon>Diplomonadida</taxon>
        <taxon>Hexamitidae</taxon>
        <taxon>Hexamitinae</taxon>
        <taxon>Hexamita</taxon>
    </lineage>
</organism>
<protein>
    <submittedName>
        <fullName evidence="3">Hypothetical_protein</fullName>
    </submittedName>
</protein>
<evidence type="ECO:0000313" key="3">
    <source>
        <dbReference type="EMBL" id="CAL6057977.1"/>
    </source>
</evidence>
<keyword evidence="4" id="KW-1185">Reference proteome</keyword>
<reference evidence="3 4" key="2">
    <citation type="submission" date="2024-07" db="EMBL/GenBank/DDBJ databases">
        <authorList>
            <person name="Akdeniz Z."/>
        </authorList>
    </citation>
    <scope>NUCLEOTIDE SEQUENCE [LARGE SCALE GENOMIC DNA]</scope>
</reference>
<dbReference type="EMBL" id="CATOUU010000742">
    <property type="protein sequence ID" value="CAI9945277.1"/>
    <property type="molecule type" value="Genomic_DNA"/>
</dbReference>
<feature type="compositionally biased region" description="Pro residues" evidence="1">
    <location>
        <begin position="142"/>
        <end position="156"/>
    </location>
</feature>
<feature type="compositionally biased region" description="Low complexity" evidence="1">
    <location>
        <begin position="157"/>
        <end position="166"/>
    </location>
</feature>
<accession>A0AA86PW90</accession>
<reference evidence="2" key="1">
    <citation type="submission" date="2023-06" db="EMBL/GenBank/DDBJ databases">
        <authorList>
            <person name="Kurt Z."/>
        </authorList>
    </citation>
    <scope>NUCLEOTIDE SEQUENCE</scope>
</reference>
<name>A0AA86PW90_9EUKA</name>
<dbReference type="EMBL" id="CAXDID020000217">
    <property type="protein sequence ID" value="CAL6057977.1"/>
    <property type="molecule type" value="Genomic_DNA"/>
</dbReference>